<protein>
    <submittedName>
        <fullName evidence="2">Acid stress protein IbaG</fullName>
    </submittedName>
</protein>
<evidence type="ECO:0000313" key="2">
    <source>
        <dbReference type="EMBL" id="VAX03762.1"/>
    </source>
</evidence>
<dbReference type="EMBL" id="UOFV01000428">
    <property type="protein sequence ID" value="VAX03762.1"/>
    <property type="molecule type" value="Genomic_DNA"/>
</dbReference>
<proteinExistence type="inferred from homology"/>
<organism evidence="2">
    <name type="scientific">hydrothermal vent metagenome</name>
    <dbReference type="NCBI Taxonomy" id="652676"/>
    <lineage>
        <taxon>unclassified sequences</taxon>
        <taxon>metagenomes</taxon>
        <taxon>ecological metagenomes</taxon>
    </lineage>
</organism>
<gene>
    <name evidence="2" type="ORF">MNBD_GAMMA19-838</name>
</gene>
<comment type="similarity">
    <text evidence="1">Belongs to the BolA/IbaG family.</text>
</comment>
<dbReference type="PIRSF" id="PIRSF003113">
    <property type="entry name" value="BolA"/>
    <property type="match status" value="1"/>
</dbReference>
<evidence type="ECO:0000256" key="1">
    <source>
        <dbReference type="ARBA" id="ARBA00005578"/>
    </source>
</evidence>
<dbReference type="Gene3D" id="3.30.300.90">
    <property type="entry name" value="BolA-like"/>
    <property type="match status" value="1"/>
</dbReference>
<dbReference type="PANTHER" id="PTHR46229">
    <property type="entry name" value="BOLA TRANSCRIPTION REGULATOR"/>
    <property type="match status" value="1"/>
</dbReference>
<dbReference type="InterPro" id="IPR002634">
    <property type="entry name" value="BolA"/>
</dbReference>
<dbReference type="SUPFAM" id="SSF82657">
    <property type="entry name" value="BolA-like"/>
    <property type="match status" value="1"/>
</dbReference>
<name>A0A3B1AJ53_9ZZZZ</name>
<dbReference type="InterPro" id="IPR036065">
    <property type="entry name" value="BolA-like_sf"/>
</dbReference>
<accession>A0A3B1AJ53</accession>
<dbReference type="InterPro" id="IPR050961">
    <property type="entry name" value="BolA/IbaG_stress_morph_reg"/>
</dbReference>
<reference evidence="2" key="1">
    <citation type="submission" date="2018-06" db="EMBL/GenBank/DDBJ databases">
        <authorList>
            <person name="Zhirakovskaya E."/>
        </authorList>
    </citation>
    <scope>NUCLEOTIDE SEQUENCE</scope>
</reference>
<dbReference type="PANTHER" id="PTHR46229:SF2">
    <property type="entry name" value="BOLA-LIKE PROTEIN 1"/>
    <property type="match status" value="1"/>
</dbReference>
<dbReference type="AlphaFoldDB" id="A0A3B1AJ53"/>
<sequence length="86" mass="9139">MECSEIQSLIEAGLPGAKVTVTGDGSHFQAVVISDVFEGKSLVAKQKMVYATVNEHITSGELHAFTIKAHTPAEWEKASRLQVGAG</sequence>
<dbReference type="Pfam" id="PF01722">
    <property type="entry name" value="BolA"/>
    <property type="match status" value="1"/>
</dbReference>